<accession>A0A2M3ZLL4</accession>
<keyword evidence="1" id="KW-1133">Transmembrane helix</keyword>
<evidence type="ECO:0000313" key="2">
    <source>
        <dbReference type="EMBL" id="MBW29457.1"/>
    </source>
</evidence>
<dbReference type="EMBL" id="GGFM01008706">
    <property type="protein sequence ID" value="MBW29457.1"/>
    <property type="molecule type" value="Transcribed_RNA"/>
</dbReference>
<name>A0A2M3ZLL4_9DIPT</name>
<evidence type="ECO:0000256" key="1">
    <source>
        <dbReference type="SAM" id="Phobius"/>
    </source>
</evidence>
<proteinExistence type="predicted"/>
<reference evidence="2" key="1">
    <citation type="submission" date="2018-01" db="EMBL/GenBank/DDBJ databases">
        <title>An insight into the sialome of Amazonian anophelines.</title>
        <authorList>
            <person name="Ribeiro J.M."/>
            <person name="Scarpassa V."/>
            <person name="Calvo E."/>
        </authorList>
    </citation>
    <scope>NUCLEOTIDE SEQUENCE</scope>
    <source>
        <tissue evidence="2">Salivary glands</tissue>
    </source>
</reference>
<keyword evidence="1" id="KW-0472">Membrane</keyword>
<protein>
    <submittedName>
        <fullName evidence="2">Uncharacterized protein</fullName>
    </submittedName>
</protein>
<keyword evidence="1" id="KW-0812">Transmembrane</keyword>
<dbReference type="AlphaFoldDB" id="A0A2M3ZLL4"/>
<sequence length="151" mass="17825">MVAAPVVVAAVVVVVAVVAAVRSLVRRRPRARIWVASGRVKRRKSNRQQLRPPSNSRRPPIRIMPQQTVIRRGWHTKTPRTTKEPNSCGNRTLYILILPYYRAVRTRRRWRRRPVPYRTWPPATGSRASRSGQRCARRRGYRYWWSCCAWR</sequence>
<organism evidence="2">
    <name type="scientific">Anopheles braziliensis</name>
    <dbReference type="NCBI Taxonomy" id="58242"/>
    <lineage>
        <taxon>Eukaryota</taxon>
        <taxon>Metazoa</taxon>
        <taxon>Ecdysozoa</taxon>
        <taxon>Arthropoda</taxon>
        <taxon>Hexapoda</taxon>
        <taxon>Insecta</taxon>
        <taxon>Pterygota</taxon>
        <taxon>Neoptera</taxon>
        <taxon>Endopterygota</taxon>
        <taxon>Diptera</taxon>
        <taxon>Nematocera</taxon>
        <taxon>Culicoidea</taxon>
        <taxon>Culicidae</taxon>
        <taxon>Anophelinae</taxon>
        <taxon>Anopheles</taxon>
    </lineage>
</organism>
<feature type="transmembrane region" description="Helical" evidence="1">
    <location>
        <begin position="6"/>
        <end position="25"/>
    </location>
</feature>